<proteinExistence type="predicted"/>
<dbReference type="GO" id="GO:0000166">
    <property type="term" value="F:nucleotide binding"/>
    <property type="evidence" value="ECO:0007669"/>
    <property type="project" value="InterPro"/>
</dbReference>
<dbReference type="RefSeq" id="WP_187536754.1">
    <property type="nucleotide sequence ID" value="NZ_JACRTL010000008.1"/>
</dbReference>
<dbReference type="InterPro" id="IPR003203">
    <property type="entry name" value="CobU/CobP"/>
</dbReference>
<keyword evidence="1" id="KW-0418">Kinase</keyword>
<dbReference type="InterPro" id="IPR027417">
    <property type="entry name" value="P-loop_NTPase"/>
</dbReference>
<dbReference type="Gene3D" id="3.40.50.300">
    <property type="entry name" value="P-loop containing nucleotide triphosphate hydrolases"/>
    <property type="match status" value="1"/>
</dbReference>
<dbReference type="Proteomes" id="UP000632659">
    <property type="component" value="Unassembled WGS sequence"/>
</dbReference>
<dbReference type="GO" id="GO:0016779">
    <property type="term" value="F:nucleotidyltransferase activity"/>
    <property type="evidence" value="ECO:0007669"/>
    <property type="project" value="UniProtKB-KW"/>
</dbReference>
<dbReference type="UniPathway" id="UPA00148">
    <property type="reaction ID" value="UER00236"/>
</dbReference>
<dbReference type="GO" id="GO:0009236">
    <property type="term" value="P:cobalamin biosynthetic process"/>
    <property type="evidence" value="ECO:0007669"/>
    <property type="project" value="UniProtKB-UniPathway"/>
</dbReference>
<reference evidence="1" key="1">
    <citation type="submission" date="2020-08" db="EMBL/GenBank/DDBJ databases">
        <title>Genome public.</title>
        <authorList>
            <person name="Liu C."/>
            <person name="Sun Q."/>
        </authorList>
    </citation>
    <scope>NUCLEOTIDE SEQUENCE</scope>
    <source>
        <strain evidence="1">NSJ-15</strain>
    </source>
</reference>
<sequence>MKLIVGGMAQGKTAYLQKMAPRAVQNMADGREWDWTSGEKPAAISHLEELIRRLLAEQEEPIAWLERYVKGSPKTVFLCTEVGSGIVPLKREERDWRETVGRACCMLAKQADCVVRVSCGIGIVIKGEWQ</sequence>
<dbReference type="SUPFAM" id="SSF52540">
    <property type="entry name" value="P-loop containing nucleoside triphosphate hydrolases"/>
    <property type="match status" value="1"/>
</dbReference>
<keyword evidence="1" id="KW-0808">Transferase</keyword>
<dbReference type="Pfam" id="PF02283">
    <property type="entry name" value="CobU"/>
    <property type="match status" value="1"/>
</dbReference>
<comment type="caution">
    <text evidence="1">The sequence shown here is derived from an EMBL/GenBank/DDBJ whole genome shotgun (WGS) entry which is preliminary data.</text>
</comment>
<dbReference type="GO" id="GO:0043752">
    <property type="term" value="F:adenosylcobinamide kinase activity"/>
    <property type="evidence" value="ECO:0007669"/>
    <property type="project" value="InterPro"/>
</dbReference>
<dbReference type="AlphaFoldDB" id="A0A8J6PGT2"/>
<protein>
    <submittedName>
        <fullName evidence="1">Bifunctional adenosylcobinamide kinase/adenosylcobinamide-phosphate guanylyltransferase</fullName>
    </submittedName>
</protein>
<accession>A0A8J6PGT2</accession>
<name>A0A8J6PGT2_9FIRM</name>
<gene>
    <name evidence="1" type="ORF">H8702_11740</name>
</gene>
<keyword evidence="2" id="KW-1185">Reference proteome</keyword>
<organism evidence="1 2">
    <name type="scientific">Massiliimalia timonensis</name>
    <dbReference type="NCBI Taxonomy" id="1987501"/>
    <lineage>
        <taxon>Bacteria</taxon>
        <taxon>Bacillati</taxon>
        <taxon>Bacillota</taxon>
        <taxon>Clostridia</taxon>
        <taxon>Eubacteriales</taxon>
        <taxon>Oscillospiraceae</taxon>
        <taxon>Massiliimalia</taxon>
    </lineage>
</organism>
<evidence type="ECO:0000313" key="1">
    <source>
        <dbReference type="EMBL" id="MBC8611762.1"/>
    </source>
</evidence>
<evidence type="ECO:0000313" key="2">
    <source>
        <dbReference type="Proteomes" id="UP000632659"/>
    </source>
</evidence>
<keyword evidence="1" id="KW-0548">Nucleotidyltransferase</keyword>
<dbReference type="EMBL" id="JACRTL010000008">
    <property type="protein sequence ID" value="MBC8611762.1"/>
    <property type="molecule type" value="Genomic_DNA"/>
</dbReference>